<evidence type="ECO:0000256" key="7">
    <source>
        <dbReference type="SAM" id="Phobius"/>
    </source>
</evidence>
<feature type="domain" description="Rhodopsin" evidence="8">
    <location>
        <begin position="42"/>
        <end position="294"/>
    </location>
</feature>
<evidence type="ECO:0000256" key="4">
    <source>
        <dbReference type="ARBA" id="ARBA00023136"/>
    </source>
</evidence>
<evidence type="ECO:0000256" key="5">
    <source>
        <dbReference type="ARBA" id="ARBA00038359"/>
    </source>
</evidence>
<sequence>MADVVPNLDPAAAAAAAQAEFNKFATEAWTLLAIGLLVTMLRTYARARTVGFKGLQADDYLVWLAAILYIVETTLAFCVGYVAHGLANNGMTDQERMDLSPDSEEFRTSRVIGSKIQLAGWSTYSVLLWALKASLLIFYIRLTSGLHRHYLVRIRIGFLFLVTSWIVVVANLFFACRPFHGYWQILPNPGNVCQPAVSNQIIWMFLAFNVSTDLYLISIPLPMLWQSTLKPMKKIGLMMLFSGGLFVVVCATLRCILIVTDATNGAQLAGSWAVRETFVAVVTTNLPMIFPLLKVWFSSAVGSLTTARSSQKTERTPSEFRTFGGGHGPSWRGRGPPTANPITNFTFNESEERMMEDVRMQDIKVWGERTTETTPHNQIFKRVDVDITHEGKGYHSSV</sequence>
<organism evidence="9 10">
    <name type="scientific">Hirsutella minnesotensis 3608</name>
    <dbReference type="NCBI Taxonomy" id="1043627"/>
    <lineage>
        <taxon>Eukaryota</taxon>
        <taxon>Fungi</taxon>
        <taxon>Dikarya</taxon>
        <taxon>Ascomycota</taxon>
        <taxon>Pezizomycotina</taxon>
        <taxon>Sordariomycetes</taxon>
        <taxon>Hypocreomycetidae</taxon>
        <taxon>Hypocreales</taxon>
        <taxon>Ophiocordycipitaceae</taxon>
        <taxon>Hirsutella</taxon>
    </lineage>
</organism>
<feature type="transmembrane region" description="Helical" evidence="7">
    <location>
        <begin position="201"/>
        <end position="225"/>
    </location>
</feature>
<feature type="transmembrane region" description="Helical" evidence="7">
    <location>
        <begin position="237"/>
        <end position="260"/>
    </location>
</feature>
<feature type="transmembrane region" description="Helical" evidence="7">
    <location>
        <begin position="28"/>
        <end position="45"/>
    </location>
</feature>
<keyword evidence="2 7" id="KW-0812">Transmembrane</keyword>
<reference evidence="9 10" key="1">
    <citation type="journal article" date="2014" name="Genome Biol. Evol.">
        <title>Comparative genomics and transcriptomics analyses reveal divergent lifestyle features of nematode endoparasitic fungus Hirsutella minnesotensis.</title>
        <authorList>
            <person name="Lai Y."/>
            <person name="Liu K."/>
            <person name="Zhang X."/>
            <person name="Zhang X."/>
            <person name="Li K."/>
            <person name="Wang N."/>
            <person name="Shu C."/>
            <person name="Wu Y."/>
            <person name="Wang C."/>
            <person name="Bushley K.E."/>
            <person name="Xiang M."/>
            <person name="Liu X."/>
        </authorList>
    </citation>
    <scope>NUCLEOTIDE SEQUENCE [LARGE SCALE GENOMIC DNA]</scope>
    <source>
        <strain evidence="9 10">3608</strain>
    </source>
</reference>
<dbReference type="OrthoDB" id="2988756at2759"/>
<evidence type="ECO:0000313" key="9">
    <source>
        <dbReference type="EMBL" id="KJZ74262.1"/>
    </source>
</evidence>
<name>A0A0F7ZZI1_9HYPO</name>
<dbReference type="AlphaFoldDB" id="A0A0F7ZZI1"/>
<evidence type="ECO:0000259" key="8">
    <source>
        <dbReference type="Pfam" id="PF20684"/>
    </source>
</evidence>
<feature type="transmembrane region" description="Helical" evidence="7">
    <location>
        <begin position="121"/>
        <end position="142"/>
    </location>
</feature>
<dbReference type="Proteomes" id="UP000054481">
    <property type="component" value="Unassembled WGS sequence"/>
</dbReference>
<feature type="transmembrane region" description="Helical" evidence="7">
    <location>
        <begin position="154"/>
        <end position="174"/>
    </location>
</feature>
<evidence type="ECO:0000313" key="10">
    <source>
        <dbReference type="Proteomes" id="UP000054481"/>
    </source>
</evidence>
<dbReference type="PANTHER" id="PTHR33048">
    <property type="entry name" value="PTH11-LIKE INTEGRAL MEMBRANE PROTEIN (AFU_ORTHOLOGUE AFUA_5G11245)"/>
    <property type="match status" value="1"/>
</dbReference>
<keyword evidence="10" id="KW-1185">Reference proteome</keyword>
<gene>
    <name evidence="9" type="ORF">HIM_06268</name>
</gene>
<evidence type="ECO:0000256" key="6">
    <source>
        <dbReference type="SAM" id="MobiDB-lite"/>
    </source>
</evidence>
<comment type="similarity">
    <text evidence="5">Belongs to the SAT4 family.</text>
</comment>
<proteinExistence type="inferred from homology"/>
<accession>A0A0F7ZZI1</accession>
<protein>
    <recommendedName>
        <fullName evidence="8">Rhodopsin domain-containing protein</fullName>
    </recommendedName>
</protein>
<feature type="transmembrane region" description="Helical" evidence="7">
    <location>
        <begin position="60"/>
        <end position="83"/>
    </location>
</feature>
<keyword evidence="4 7" id="KW-0472">Membrane</keyword>
<evidence type="ECO:0000256" key="2">
    <source>
        <dbReference type="ARBA" id="ARBA00022692"/>
    </source>
</evidence>
<evidence type="ECO:0000256" key="3">
    <source>
        <dbReference type="ARBA" id="ARBA00022989"/>
    </source>
</evidence>
<feature type="region of interest" description="Disordered" evidence="6">
    <location>
        <begin position="307"/>
        <end position="339"/>
    </location>
</feature>
<dbReference type="InterPro" id="IPR049326">
    <property type="entry name" value="Rhodopsin_dom_fungi"/>
</dbReference>
<keyword evidence="3 7" id="KW-1133">Transmembrane helix</keyword>
<dbReference type="PANTHER" id="PTHR33048:SF105">
    <property type="match status" value="1"/>
</dbReference>
<feature type="transmembrane region" description="Helical" evidence="7">
    <location>
        <begin position="272"/>
        <end position="293"/>
    </location>
</feature>
<evidence type="ECO:0000256" key="1">
    <source>
        <dbReference type="ARBA" id="ARBA00004141"/>
    </source>
</evidence>
<comment type="subcellular location">
    <subcellularLocation>
        <location evidence="1">Membrane</location>
        <topology evidence="1">Multi-pass membrane protein</topology>
    </subcellularLocation>
</comment>
<dbReference type="GO" id="GO:0016020">
    <property type="term" value="C:membrane"/>
    <property type="evidence" value="ECO:0007669"/>
    <property type="project" value="UniProtKB-SubCell"/>
</dbReference>
<dbReference type="InterPro" id="IPR052337">
    <property type="entry name" value="SAT4-like"/>
</dbReference>
<dbReference type="EMBL" id="KQ030527">
    <property type="protein sequence ID" value="KJZ74262.1"/>
    <property type="molecule type" value="Genomic_DNA"/>
</dbReference>
<dbReference type="Pfam" id="PF20684">
    <property type="entry name" value="Fung_rhodopsin"/>
    <property type="match status" value="1"/>
</dbReference>